<dbReference type="PANTHER" id="PTHR43791:SF28">
    <property type="entry name" value="MAJOR FACILITATOR SUPERFAMILY (MFS) PROFILE DOMAIN-CONTAINING PROTEIN"/>
    <property type="match status" value="1"/>
</dbReference>
<organism evidence="13 14">
    <name type="scientific">Verticillium longisporum</name>
    <name type="common">Verticillium dahliae var. longisporum</name>
    <dbReference type="NCBI Taxonomy" id="100787"/>
    <lineage>
        <taxon>Eukaryota</taxon>
        <taxon>Fungi</taxon>
        <taxon>Dikarya</taxon>
        <taxon>Ascomycota</taxon>
        <taxon>Pezizomycotina</taxon>
        <taxon>Sordariomycetes</taxon>
        <taxon>Hypocreomycetidae</taxon>
        <taxon>Glomerellales</taxon>
        <taxon>Plectosphaerellaceae</taxon>
        <taxon>Verticillium</taxon>
    </lineage>
</organism>
<dbReference type="SUPFAM" id="SSF103473">
    <property type="entry name" value="MFS general substrate transporter"/>
    <property type="match status" value="1"/>
</dbReference>
<evidence type="ECO:0000256" key="3">
    <source>
        <dbReference type="ARBA" id="ARBA00022692"/>
    </source>
</evidence>
<evidence type="ECO:0000259" key="12">
    <source>
        <dbReference type="Pfam" id="PF08240"/>
    </source>
</evidence>
<dbReference type="InterPro" id="IPR036291">
    <property type="entry name" value="NAD(P)-bd_dom_sf"/>
</dbReference>
<feature type="domain" description="Alcohol dehydrogenase-like N-terminal" evidence="12">
    <location>
        <begin position="557"/>
        <end position="651"/>
    </location>
</feature>
<dbReference type="InterPro" id="IPR011032">
    <property type="entry name" value="GroES-like_sf"/>
</dbReference>
<feature type="transmembrane region" description="Helical" evidence="10">
    <location>
        <begin position="406"/>
        <end position="428"/>
    </location>
</feature>
<keyword evidence="3 10" id="KW-0812">Transmembrane</keyword>
<feature type="transmembrane region" description="Helical" evidence="10">
    <location>
        <begin position="315"/>
        <end position="334"/>
    </location>
</feature>
<feature type="transmembrane region" description="Helical" evidence="10">
    <location>
        <begin position="440"/>
        <end position="459"/>
    </location>
</feature>
<dbReference type="Proteomes" id="UP000045706">
    <property type="component" value="Unassembled WGS sequence"/>
</dbReference>
<feature type="transmembrane region" description="Helical" evidence="10">
    <location>
        <begin position="212"/>
        <end position="233"/>
    </location>
</feature>
<comment type="similarity">
    <text evidence="7">Belongs to the major facilitator superfamily. Allantoate permease family.</text>
</comment>
<reference evidence="14" key="1">
    <citation type="submission" date="2015-05" db="EMBL/GenBank/DDBJ databases">
        <authorList>
            <person name="Fogelqvist Johan"/>
        </authorList>
    </citation>
    <scope>NUCLEOTIDE SEQUENCE [LARGE SCALE GENOMIC DNA]</scope>
</reference>
<dbReference type="PROSITE" id="PS00059">
    <property type="entry name" value="ADH_ZINC"/>
    <property type="match status" value="1"/>
</dbReference>
<sequence>MSSPQQRTNDELNIQPVHEQAQRPSDAATPVDPPESVVKNGVVVSSSAKPPQRNLWIAWLYIFDWYPSHYSKEEKRLLKKLDRIILPLICSMYFIKWLDQSNINNAYNSGMKEDLNLNGIEYNLFSTFYNIGYLVLEIPVMLIISRPKLSRWILPICELLWTIVTFCQSRNNSAEMIYGMRFLMGLFETPAASGSLYILASWYRSEEVFKRAGVWYVSSNIGAMFGGYMQAAAHAGLDGKGGMQGWRWVFIIDGIISLPIAIAGFFLYPGIPTSPRIWWLKESEQQLAQARMQDDGVRKSRKIGKRMLKRVFTHWHFYVAVCTYVCFQLTTWVAGQMIVWVKSTGEYSVEMINILPTGVQAFAIVVGVVVPSFVMVYPIWIPFFFAATILLFCHSTLLVWDTPLGLHLAAYFMLGMTSCITPMLFPWVHLIMKDDNEAKSFTTGAMMTVGWAFFTWYNVVTFPITEGPRWTRGFTANVVLTCCYMTFFLIGQILWRRDQKRGLYKRSIEEEENQEALDAKLEEPDSSDLKPGHGAMEVEQKPSKIREISSSVYKLRLDLHVYRGIEPCTAGVTMGHEFSGEVVETGTSVKTVSIGDRIVSPFTTSCMECYFCRNGYSSRCENSLLFGCEKLDGAQAEYVRVPFADGTVLKAPESLMTDAALLMGDIWPTGFFGASNAREMLGPERWADAVVVVIGLGPVGLCALITALEYSPRKVFAIDGVESRLKLAADLGAETLNFHDGTAAMLRRIHEVTEGRGADAIIEVVGLKPAMQTAFDLVRPWGVISSVGVHSQELPFTGADGYDKNLRVQMGRCPVRSIFSDALGLLEKKQHLLGFMFDKIIPLDEAPEGYKLFDEMKVQKVILKP</sequence>
<keyword evidence="8" id="KW-0862">Zinc</keyword>
<accession>A0A0G4NGL0</accession>
<feature type="transmembrane region" description="Helical" evidence="10">
    <location>
        <begin position="354"/>
        <end position="374"/>
    </location>
</feature>
<gene>
    <name evidence="13" type="ORF">BN1723_006699</name>
</gene>
<feature type="transmembrane region" description="Helical" evidence="10">
    <location>
        <begin position="127"/>
        <end position="145"/>
    </location>
</feature>
<dbReference type="InterPro" id="IPR013149">
    <property type="entry name" value="ADH-like_C"/>
</dbReference>
<evidence type="ECO:0000256" key="4">
    <source>
        <dbReference type="ARBA" id="ARBA00022989"/>
    </source>
</evidence>
<comment type="subcellular location">
    <subcellularLocation>
        <location evidence="1">Membrane</location>
        <topology evidence="1">Multi-pass membrane protein</topology>
    </subcellularLocation>
</comment>
<comment type="similarity">
    <text evidence="8">Belongs to the zinc-containing alcohol dehydrogenase family.</text>
</comment>
<dbReference type="GO" id="GO:0016020">
    <property type="term" value="C:membrane"/>
    <property type="evidence" value="ECO:0007669"/>
    <property type="project" value="UniProtKB-SubCell"/>
</dbReference>
<evidence type="ECO:0000256" key="10">
    <source>
        <dbReference type="SAM" id="Phobius"/>
    </source>
</evidence>
<name>A0A0G4NGL0_VERLO</name>
<dbReference type="EMBL" id="CVQI01034939">
    <property type="protein sequence ID" value="CRK45587.1"/>
    <property type="molecule type" value="Genomic_DNA"/>
</dbReference>
<feature type="transmembrane region" description="Helical" evidence="10">
    <location>
        <begin position="474"/>
        <end position="495"/>
    </location>
</feature>
<evidence type="ECO:0000256" key="1">
    <source>
        <dbReference type="ARBA" id="ARBA00004141"/>
    </source>
</evidence>
<feature type="transmembrane region" description="Helical" evidence="10">
    <location>
        <begin position="245"/>
        <end position="268"/>
    </location>
</feature>
<dbReference type="PANTHER" id="PTHR43791">
    <property type="entry name" value="PERMEASE-RELATED"/>
    <property type="match status" value="1"/>
</dbReference>
<dbReference type="Pfam" id="PF00107">
    <property type="entry name" value="ADH_zinc_N"/>
    <property type="match status" value="1"/>
</dbReference>
<dbReference type="InterPro" id="IPR036259">
    <property type="entry name" value="MFS_trans_sf"/>
</dbReference>
<feature type="transmembrane region" description="Helical" evidence="10">
    <location>
        <begin position="686"/>
        <end position="708"/>
    </location>
</feature>
<dbReference type="SUPFAM" id="SSF51735">
    <property type="entry name" value="NAD(P)-binding Rossmann-fold domains"/>
    <property type="match status" value="1"/>
</dbReference>
<dbReference type="CDD" id="cd08284">
    <property type="entry name" value="FDH_like_2"/>
    <property type="match status" value="1"/>
</dbReference>
<dbReference type="InterPro" id="IPR013154">
    <property type="entry name" value="ADH-like_N"/>
</dbReference>
<feature type="region of interest" description="Disordered" evidence="9">
    <location>
        <begin position="514"/>
        <end position="536"/>
    </location>
</feature>
<feature type="transmembrane region" description="Helical" evidence="10">
    <location>
        <begin position="381"/>
        <end position="400"/>
    </location>
</feature>
<keyword evidence="6 10" id="KW-0472">Membrane</keyword>
<dbReference type="GO" id="GO:0016491">
    <property type="term" value="F:oxidoreductase activity"/>
    <property type="evidence" value="ECO:0007669"/>
    <property type="project" value="UniProtKB-KW"/>
</dbReference>
<evidence type="ECO:0000313" key="13">
    <source>
        <dbReference type="EMBL" id="CRK45587.1"/>
    </source>
</evidence>
<comment type="cofactor">
    <cofactor evidence="8">
        <name>Zn(2+)</name>
        <dbReference type="ChEBI" id="CHEBI:29105"/>
    </cofactor>
</comment>
<dbReference type="InterPro" id="IPR011701">
    <property type="entry name" value="MFS"/>
</dbReference>
<evidence type="ECO:0000256" key="2">
    <source>
        <dbReference type="ARBA" id="ARBA00022448"/>
    </source>
</evidence>
<dbReference type="InterPro" id="IPR002328">
    <property type="entry name" value="ADH_Zn_CS"/>
</dbReference>
<dbReference type="Gene3D" id="1.20.1250.20">
    <property type="entry name" value="MFS general substrate transporter like domains"/>
    <property type="match status" value="1"/>
</dbReference>
<dbReference type="Gene3D" id="3.90.180.10">
    <property type="entry name" value="Medium-chain alcohol dehydrogenases, catalytic domain"/>
    <property type="match status" value="1"/>
</dbReference>
<evidence type="ECO:0000256" key="9">
    <source>
        <dbReference type="SAM" id="MobiDB-lite"/>
    </source>
</evidence>
<proteinExistence type="inferred from homology"/>
<dbReference type="Gene3D" id="3.40.50.720">
    <property type="entry name" value="NAD(P)-binding Rossmann-like Domain"/>
    <property type="match status" value="1"/>
</dbReference>
<evidence type="ECO:0000259" key="11">
    <source>
        <dbReference type="Pfam" id="PF00107"/>
    </source>
</evidence>
<dbReference type="GO" id="GO:0022857">
    <property type="term" value="F:transmembrane transporter activity"/>
    <property type="evidence" value="ECO:0007669"/>
    <property type="project" value="InterPro"/>
</dbReference>
<dbReference type="AlphaFoldDB" id="A0A0G4NGL0"/>
<evidence type="ECO:0000256" key="5">
    <source>
        <dbReference type="ARBA" id="ARBA00023002"/>
    </source>
</evidence>
<feature type="transmembrane region" description="Helical" evidence="10">
    <location>
        <begin position="177"/>
        <end position="200"/>
    </location>
</feature>
<protein>
    <recommendedName>
        <fullName evidence="15">Major facilitator superfamily (MFS) profile domain-containing protein</fullName>
    </recommendedName>
</protein>
<evidence type="ECO:0008006" key="15">
    <source>
        <dbReference type="Google" id="ProtNLM"/>
    </source>
</evidence>
<evidence type="ECO:0000313" key="14">
    <source>
        <dbReference type="Proteomes" id="UP000045706"/>
    </source>
</evidence>
<feature type="domain" description="Alcohol dehydrogenase-like C-terminal" evidence="11">
    <location>
        <begin position="698"/>
        <end position="826"/>
    </location>
</feature>
<evidence type="ECO:0000256" key="8">
    <source>
        <dbReference type="RuleBase" id="RU361277"/>
    </source>
</evidence>
<dbReference type="SUPFAM" id="SSF50129">
    <property type="entry name" value="GroES-like"/>
    <property type="match status" value="1"/>
</dbReference>
<dbReference type="Pfam" id="PF07690">
    <property type="entry name" value="MFS_1"/>
    <property type="match status" value="1"/>
</dbReference>
<evidence type="ECO:0000256" key="6">
    <source>
        <dbReference type="ARBA" id="ARBA00023136"/>
    </source>
</evidence>
<dbReference type="GO" id="GO:0008270">
    <property type="term" value="F:zinc ion binding"/>
    <property type="evidence" value="ECO:0007669"/>
    <property type="project" value="InterPro"/>
</dbReference>
<keyword evidence="2" id="KW-0813">Transport</keyword>
<feature type="compositionally biased region" description="Basic and acidic residues" evidence="9">
    <location>
        <begin position="517"/>
        <end position="536"/>
    </location>
</feature>
<dbReference type="Pfam" id="PF08240">
    <property type="entry name" value="ADH_N"/>
    <property type="match status" value="1"/>
</dbReference>
<keyword evidence="8" id="KW-0479">Metal-binding</keyword>
<dbReference type="FunFam" id="1.20.1250.20:FF:000065">
    <property type="entry name" value="Putative MFS pantothenate transporter"/>
    <property type="match status" value="1"/>
</dbReference>
<feature type="region of interest" description="Disordered" evidence="9">
    <location>
        <begin position="1"/>
        <end position="34"/>
    </location>
</feature>
<keyword evidence="4 10" id="KW-1133">Transmembrane helix</keyword>
<evidence type="ECO:0000256" key="7">
    <source>
        <dbReference type="ARBA" id="ARBA00037968"/>
    </source>
</evidence>
<keyword evidence="5" id="KW-0560">Oxidoreductase</keyword>